<dbReference type="AlphaFoldDB" id="A0A848J0M9"/>
<sequence length="189" mass="21764">MELEIPPYKIKLVNAEQYTLNSTDNLESYNVEYFQGEVNGDRHYPTSKHGIRIFENDEEIRSALVCEIGGATGIHKESALINVDKLYLCCCDSVYCLSIPNLDLRWKKRLDPATCFGIYPFKGDLIIHGELQISRIDLEGNPKWTFGARDIFVTKDGTDSFKIEEDKIHLKDWEGYCYIIDENGKEIKE</sequence>
<evidence type="ECO:0000313" key="1">
    <source>
        <dbReference type="EMBL" id="NMM48918.1"/>
    </source>
</evidence>
<organism evidence="1 2">
    <name type="scientific">Marinigracilibium pacificum</name>
    <dbReference type="NCBI Taxonomy" id="2729599"/>
    <lineage>
        <taxon>Bacteria</taxon>
        <taxon>Pseudomonadati</taxon>
        <taxon>Bacteroidota</taxon>
        <taxon>Cytophagia</taxon>
        <taxon>Cytophagales</taxon>
        <taxon>Flammeovirgaceae</taxon>
        <taxon>Marinigracilibium</taxon>
    </lineage>
</organism>
<protein>
    <submittedName>
        <fullName evidence="1">Uncharacterized protein</fullName>
    </submittedName>
</protein>
<dbReference type="RefSeq" id="WP_169681346.1">
    <property type="nucleotide sequence ID" value="NZ_JABBNU010000006.1"/>
</dbReference>
<gene>
    <name evidence="1" type="ORF">HH304_10950</name>
</gene>
<name>A0A848J0M9_9BACT</name>
<comment type="caution">
    <text evidence="1">The sequence shown here is derived from an EMBL/GenBank/DDBJ whole genome shotgun (WGS) entry which is preliminary data.</text>
</comment>
<dbReference type="EMBL" id="JABBNU010000006">
    <property type="protein sequence ID" value="NMM48918.1"/>
    <property type="molecule type" value="Genomic_DNA"/>
</dbReference>
<keyword evidence="2" id="KW-1185">Reference proteome</keyword>
<evidence type="ECO:0000313" key="2">
    <source>
        <dbReference type="Proteomes" id="UP000559010"/>
    </source>
</evidence>
<proteinExistence type="predicted"/>
<dbReference type="Proteomes" id="UP000559010">
    <property type="component" value="Unassembled WGS sequence"/>
</dbReference>
<accession>A0A848J0M9</accession>
<reference evidence="1 2" key="1">
    <citation type="submission" date="2020-04" db="EMBL/GenBank/DDBJ databases">
        <title>Flammeovirgaceae bacterium KN852 isolated from deep sea.</title>
        <authorList>
            <person name="Zhang D.-C."/>
        </authorList>
    </citation>
    <scope>NUCLEOTIDE SEQUENCE [LARGE SCALE GENOMIC DNA]</scope>
    <source>
        <strain evidence="1 2">KN852</strain>
    </source>
</reference>